<dbReference type="eggNOG" id="COG2207">
    <property type="taxonomic scope" value="Bacteria"/>
</dbReference>
<dbReference type="PROSITE" id="PS01124">
    <property type="entry name" value="HTH_ARAC_FAMILY_2"/>
    <property type="match status" value="1"/>
</dbReference>
<dbReference type="GO" id="GO:0043565">
    <property type="term" value="F:sequence-specific DNA binding"/>
    <property type="evidence" value="ECO:0007669"/>
    <property type="project" value="InterPro"/>
</dbReference>
<dbReference type="SMART" id="SM00342">
    <property type="entry name" value="HTH_ARAC"/>
    <property type="match status" value="1"/>
</dbReference>
<dbReference type="InterPro" id="IPR020449">
    <property type="entry name" value="Tscrpt_reg_AraC-type_HTH"/>
</dbReference>
<dbReference type="Pfam" id="PF07883">
    <property type="entry name" value="Cupin_2"/>
    <property type="match status" value="1"/>
</dbReference>
<dbReference type="STRING" id="545694.TREPR_0565"/>
<dbReference type="AlphaFoldDB" id="F5YKS7"/>
<dbReference type="Pfam" id="PF12833">
    <property type="entry name" value="HTH_18"/>
    <property type="match status" value="1"/>
</dbReference>
<dbReference type="SUPFAM" id="SSF46689">
    <property type="entry name" value="Homeodomain-like"/>
    <property type="match status" value="1"/>
</dbReference>
<gene>
    <name evidence="5" type="ordered locus">TREPR_0565</name>
</gene>
<dbReference type="Proteomes" id="UP000009223">
    <property type="component" value="Chromosome"/>
</dbReference>
<dbReference type="PROSITE" id="PS00041">
    <property type="entry name" value="HTH_ARAC_FAMILY_1"/>
    <property type="match status" value="1"/>
</dbReference>
<dbReference type="InterPro" id="IPR018062">
    <property type="entry name" value="HTH_AraC-typ_CS"/>
</dbReference>
<dbReference type="EMBL" id="CP001843">
    <property type="protein sequence ID" value="AEF85972.1"/>
    <property type="molecule type" value="Genomic_DNA"/>
</dbReference>
<dbReference type="OrthoDB" id="357304at2"/>
<dbReference type="InterPro" id="IPR037923">
    <property type="entry name" value="HTH-like"/>
</dbReference>
<dbReference type="RefSeq" id="WP_015709459.1">
    <property type="nucleotide sequence ID" value="NC_015578.1"/>
</dbReference>
<dbReference type="GO" id="GO:0003700">
    <property type="term" value="F:DNA-binding transcription factor activity"/>
    <property type="evidence" value="ECO:0007669"/>
    <property type="project" value="InterPro"/>
</dbReference>
<name>F5YKS7_TREPZ</name>
<protein>
    <submittedName>
        <fullName evidence="5">Transcriptional regulator, AraC family</fullName>
    </submittedName>
</protein>
<feature type="domain" description="HTH araC/xylS-type" evidence="4">
    <location>
        <begin position="207"/>
        <end position="305"/>
    </location>
</feature>
<keyword evidence="6" id="KW-1185">Reference proteome</keyword>
<dbReference type="CDD" id="cd02208">
    <property type="entry name" value="cupin_RmlC-like"/>
    <property type="match status" value="1"/>
</dbReference>
<reference evidence="5 6" key="2">
    <citation type="journal article" date="2011" name="ISME J.">
        <title>RNA-seq reveals cooperative metabolic interactions between two termite-gut spirochete species in co-culture.</title>
        <authorList>
            <person name="Rosenthal A.Z."/>
            <person name="Matson E.G."/>
            <person name="Eldar A."/>
            <person name="Leadbetter J.R."/>
        </authorList>
    </citation>
    <scope>NUCLEOTIDE SEQUENCE [LARGE SCALE GENOMIC DNA]</scope>
    <source>
        <strain evidence="6">ATCC BAA-887 / DSM 12427 / ZAS-2</strain>
    </source>
</reference>
<sequence length="317" mass="36345">MEKLRVREDMSEEVQYTSSNLPIYAFNQRLSQFIGYAADCHWHRDLEFIIILEGEMTYHVNDKLFPLVAGDVIFVNANQLHFGSSGKHGAVECVFISLLLHPSLLCADPYIEKRFVNPLLYDTRYETLFFPANTNSSIHDPNSEKNWYREASVRIGALARLCLQSSDDSVLEIQSRFYALWSLLFANTIAASLSMEDKNVPGDIPLKRMISFINEHYSEKVGLDDIAAAGRVCRSKCCLLFKQTLHQTVFEYLLNLRVRRSLNLLSNENVSITEVALISGFSKTSYYGEIFKRVIGISPGKYRRKLRARDMDSLPRF</sequence>
<evidence type="ECO:0000256" key="2">
    <source>
        <dbReference type="ARBA" id="ARBA00023125"/>
    </source>
</evidence>
<dbReference type="HOGENOM" id="CLU_000445_88_3_12"/>
<dbReference type="KEGG" id="tpi:TREPR_0565"/>
<dbReference type="PANTHER" id="PTHR43280:SF28">
    <property type="entry name" value="HTH-TYPE TRANSCRIPTIONAL ACTIVATOR RHAS"/>
    <property type="match status" value="1"/>
</dbReference>
<dbReference type="InterPro" id="IPR013096">
    <property type="entry name" value="Cupin_2"/>
</dbReference>
<dbReference type="SUPFAM" id="SSF51215">
    <property type="entry name" value="Regulatory protein AraC"/>
    <property type="match status" value="1"/>
</dbReference>
<dbReference type="Gene3D" id="1.10.10.60">
    <property type="entry name" value="Homeodomain-like"/>
    <property type="match status" value="2"/>
</dbReference>
<reference evidence="6" key="1">
    <citation type="submission" date="2009-12" db="EMBL/GenBank/DDBJ databases">
        <title>Complete sequence of Treponema primitia strain ZAS-2.</title>
        <authorList>
            <person name="Tetu S.G."/>
            <person name="Matson E."/>
            <person name="Ren Q."/>
            <person name="Seshadri R."/>
            <person name="Elbourne L."/>
            <person name="Hassan K.A."/>
            <person name="Durkin A."/>
            <person name="Radune D."/>
            <person name="Mohamoud Y."/>
            <person name="Shay R."/>
            <person name="Jin S."/>
            <person name="Zhang X."/>
            <person name="Lucey K."/>
            <person name="Ballor N.R."/>
            <person name="Ottesen E."/>
            <person name="Rosenthal R."/>
            <person name="Allen A."/>
            <person name="Leadbetter J.R."/>
            <person name="Paulsen I.T."/>
        </authorList>
    </citation>
    <scope>NUCLEOTIDE SEQUENCE [LARGE SCALE GENOMIC DNA]</scope>
    <source>
        <strain evidence="6">ATCC BAA-887 / DSM 12427 / ZAS-2</strain>
    </source>
</reference>
<evidence type="ECO:0000313" key="5">
    <source>
        <dbReference type="EMBL" id="AEF85972.1"/>
    </source>
</evidence>
<evidence type="ECO:0000313" key="6">
    <source>
        <dbReference type="Proteomes" id="UP000009223"/>
    </source>
</evidence>
<dbReference type="InterPro" id="IPR014710">
    <property type="entry name" value="RmlC-like_jellyroll"/>
</dbReference>
<keyword evidence="1" id="KW-0805">Transcription regulation</keyword>
<dbReference type="PRINTS" id="PR00032">
    <property type="entry name" value="HTHARAC"/>
</dbReference>
<accession>F5YKS7</accession>
<keyword evidence="2" id="KW-0238">DNA-binding</keyword>
<dbReference type="Gene3D" id="2.60.120.10">
    <property type="entry name" value="Jelly Rolls"/>
    <property type="match status" value="1"/>
</dbReference>
<evidence type="ECO:0000256" key="1">
    <source>
        <dbReference type="ARBA" id="ARBA00023015"/>
    </source>
</evidence>
<organism evidence="5 6">
    <name type="scientific">Treponema primitia (strain ATCC BAA-887 / DSM 12427 / ZAS-2)</name>
    <dbReference type="NCBI Taxonomy" id="545694"/>
    <lineage>
        <taxon>Bacteria</taxon>
        <taxon>Pseudomonadati</taxon>
        <taxon>Spirochaetota</taxon>
        <taxon>Spirochaetia</taxon>
        <taxon>Spirochaetales</taxon>
        <taxon>Treponemataceae</taxon>
        <taxon>Treponema</taxon>
    </lineage>
</organism>
<dbReference type="InterPro" id="IPR009057">
    <property type="entry name" value="Homeodomain-like_sf"/>
</dbReference>
<evidence type="ECO:0000256" key="3">
    <source>
        <dbReference type="ARBA" id="ARBA00023163"/>
    </source>
</evidence>
<evidence type="ECO:0000259" key="4">
    <source>
        <dbReference type="PROSITE" id="PS01124"/>
    </source>
</evidence>
<keyword evidence="3" id="KW-0804">Transcription</keyword>
<proteinExistence type="predicted"/>
<dbReference type="InterPro" id="IPR018060">
    <property type="entry name" value="HTH_AraC"/>
</dbReference>
<dbReference type="PANTHER" id="PTHR43280">
    <property type="entry name" value="ARAC-FAMILY TRANSCRIPTIONAL REGULATOR"/>
    <property type="match status" value="1"/>
</dbReference>